<dbReference type="InterPro" id="IPR002208">
    <property type="entry name" value="SecY/SEC61-alpha"/>
</dbReference>
<feature type="transmembrane region" description="Helical" evidence="12">
    <location>
        <begin position="299"/>
        <end position="317"/>
    </location>
</feature>
<gene>
    <name evidence="13" type="ORF">OEZ85_007852</name>
</gene>
<dbReference type="Gene3D" id="1.10.3370.10">
    <property type="entry name" value="SecY subunit domain"/>
    <property type="match status" value="1"/>
</dbReference>
<dbReference type="PRINTS" id="PR00303">
    <property type="entry name" value="SECYTRNLCASE"/>
</dbReference>
<dbReference type="PIRSF" id="PIRSF004557">
    <property type="entry name" value="SecY"/>
    <property type="match status" value="1"/>
</dbReference>
<keyword evidence="6 12" id="KW-1133">Transmembrane helix</keyword>
<protein>
    <recommendedName>
        <fullName evidence="9">CpSecY</fullName>
    </recommendedName>
</protein>
<name>A0ABY8TH55_TETOB</name>
<feature type="transmembrane region" description="Helical" evidence="12">
    <location>
        <begin position="150"/>
        <end position="168"/>
    </location>
</feature>
<evidence type="ECO:0000313" key="13">
    <source>
        <dbReference type="EMBL" id="WIA08414.1"/>
    </source>
</evidence>
<dbReference type="PROSITE" id="PS00755">
    <property type="entry name" value="SECY_1"/>
    <property type="match status" value="1"/>
</dbReference>
<dbReference type="InterPro" id="IPR030659">
    <property type="entry name" value="SecY_CS"/>
</dbReference>
<comment type="similarity">
    <text evidence="2 11">Belongs to the SecY/SEC61-alpha family.</text>
</comment>
<accession>A0ABY8TH55</accession>
<keyword evidence="3 10" id="KW-0813">Transport</keyword>
<dbReference type="EMBL" id="CP126208">
    <property type="protein sequence ID" value="WIA08414.1"/>
    <property type="molecule type" value="Genomic_DNA"/>
</dbReference>
<dbReference type="SUPFAM" id="SSF103491">
    <property type="entry name" value="Preprotein translocase SecY subunit"/>
    <property type="match status" value="1"/>
</dbReference>
<dbReference type="PROSITE" id="PS00756">
    <property type="entry name" value="SECY_2"/>
    <property type="match status" value="1"/>
</dbReference>
<evidence type="ECO:0000256" key="7">
    <source>
        <dbReference type="ARBA" id="ARBA00023010"/>
    </source>
</evidence>
<evidence type="ECO:0000256" key="10">
    <source>
        <dbReference type="RuleBase" id="RU003484"/>
    </source>
</evidence>
<evidence type="ECO:0000256" key="8">
    <source>
        <dbReference type="ARBA" id="ARBA00023136"/>
    </source>
</evidence>
<dbReference type="NCBIfam" id="TIGR00967">
    <property type="entry name" value="3a0501s007"/>
    <property type="match status" value="1"/>
</dbReference>
<dbReference type="InterPro" id="IPR026593">
    <property type="entry name" value="SecY"/>
</dbReference>
<evidence type="ECO:0000256" key="2">
    <source>
        <dbReference type="ARBA" id="ARBA00005751"/>
    </source>
</evidence>
<dbReference type="InterPro" id="IPR023201">
    <property type="entry name" value="SecY_dom_sf"/>
</dbReference>
<feature type="transmembrane region" description="Helical" evidence="12">
    <location>
        <begin position="258"/>
        <end position="279"/>
    </location>
</feature>
<keyword evidence="8 12" id="KW-0472">Membrane</keyword>
<feature type="transmembrane region" description="Helical" evidence="12">
    <location>
        <begin position="358"/>
        <end position="376"/>
    </location>
</feature>
<evidence type="ECO:0000256" key="1">
    <source>
        <dbReference type="ARBA" id="ARBA00004141"/>
    </source>
</evidence>
<evidence type="ECO:0000256" key="4">
    <source>
        <dbReference type="ARBA" id="ARBA00022692"/>
    </source>
</evidence>
<keyword evidence="4 10" id="KW-0812">Transmembrane</keyword>
<evidence type="ECO:0000256" key="5">
    <source>
        <dbReference type="ARBA" id="ARBA00022927"/>
    </source>
</evidence>
<evidence type="ECO:0000256" key="11">
    <source>
        <dbReference type="RuleBase" id="RU004349"/>
    </source>
</evidence>
<dbReference type="PANTHER" id="PTHR10906">
    <property type="entry name" value="SECY/SEC61-ALPHA FAMILY MEMBER"/>
    <property type="match status" value="1"/>
</dbReference>
<reference evidence="13 14" key="1">
    <citation type="submission" date="2023-05" db="EMBL/GenBank/DDBJ databases">
        <title>A 100% complete, gapless, phased diploid assembly of the Scenedesmus obliquus UTEX 3031 genome.</title>
        <authorList>
            <person name="Biondi T.C."/>
            <person name="Hanschen E.R."/>
            <person name="Kwon T."/>
            <person name="Eng W."/>
            <person name="Kruse C.P.S."/>
            <person name="Koehler S.I."/>
            <person name="Kunde Y."/>
            <person name="Gleasner C.D."/>
            <person name="You Mak K.T."/>
            <person name="Polle J."/>
            <person name="Hovde B.T."/>
            <person name="Starkenburg S.R."/>
        </authorList>
    </citation>
    <scope>NUCLEOTIDE SEQUENCE [LARGE SCALE GENOMIC DNA]</scope>
    <source>
        <strain evidence="13 14">DOE0152z</strain>
    </source>
</reference>
<organism evidence="13 14">
    <name type="scientific">Tetradesmus obliquus</name>
    <name type="common">Green alga</name>
    <name type="synonym">Acutodesmus obliquus</name>
    <dbReference type="NCBI Taxonomy" id="3088"/>
    <lineage>
        <taxon>Eukaryota</taxon>
        <taxon>Viridiplantae</taxon>
        <taxon>Chlorophyta</taxon>
        <taxon>core chlorophytes</taxon>
        <taxon>Chlorophyceae</taxon>
        <taxon>CS clade</taxon>
        <taxon>Sphaeropleales</taxon>
        <taxon>Scenedesmaceae</taxon>
        <taxon>Tetradesmus</taxon>
    </lineage>
</organism>
<keyword evidence="14" id="KW-1185">Reference proteome</keyword>
<keyword evidence="7 10" id="KW-0811">Translocation</keyword>
<feature type="transmembrane region" description="Helical" evidence="12">
    <location>
        <begin position="121"/>
        <end position="138"/>
    </location>
</feature>
<evidence type="ECO:0000256" key="9">
    <source>
        <dbReference type="ARBA" id="ARBA00031059"/>
    </source>
</evidence>
<feature type="transmembrane region" description="Helical" evidence="12">
    <location>
        <begin position="382"/>
        <end position="401"/>
    </location>
</feature>
<evidence type="ECO:0000256" key="3">
    <source>
        <dbReference type="ARBA" id="ARBA00022448"/>
    </source>
</evidence>
<evidence type="ECO:0000256" key="12">
    <source>
        <dbReference type="SAM" id="Phobius"/>
    </source>
</evidence>
<evidence type="ECO:0000256" key="6">
    <source>
        <dbReference type="ARBA" id="ARBA00022989"/>
    </source>
</evidence>
<dbReference type="HAMAP" id="MF_01465">
    <property type="entry name" value="SecY"/>
    <property type="match status" value="1"/>
</dbReference>
<comment type="subcellular location">
    <subcellularLocation>
        <location evidence="1 10">Membrane</location>
        <topology evidence="1 10">Multi-pass membrane protein</topology>
    </subcellularLocation>
</comment>
<proteinExistence type="inferred from homology"/>
<dbReference type="Pfam" id="PF00344">
    <property type="entry name" value="SecY"/>
    <property type="match status" value="1"/>
</dbReference>
<sequence>MSSQEEDGFSWSNFLSGPLPGKLAALIGLIVVSRVGVYVRIPGVDVDAFSSAMQSNGLLGYVDALSGGSISKVGLFSLGIIPYINASIVLQLMSAAFPALKKMQREDGPQGRARFQYYQKLAAFVFAIAQAVGQLTYIRPYVTDFSPEWLFSSSLALVAGALSLIYVADTISELKLGNGTSVLIFANIASSLPSSVGALLAQNTESNPANVAIYGIAFFLTTLGIIYVQEAERRIPVNYSSRYQAGNLARQSYLPFKVNATGVMPLIFASSLLGLPLALARLTDSAGLERAAEALGPGGSLYLPVNVALIAFFNYYYTFLQLEPKDLSEQLKRTGAAIPGIRPGKQTAEYVASTLTRMSLLGSLFLAGLSLAPAAVEGITHLSAFRGFAGTSVLIMVGVATDTARRIRAEQAMAKYQDVDKLYQDMDSKV</sequence>
<keyword evidence="5 10" id="KW-0653">Protein transport</keyword>
<dbReference type="Proteomes" id="UP001244341">
    <property type="component" value="Chromosome 1b"/>
</dbReference>
<feature type="transmembrane region" description="Helical" evidence="12">
    <location>
        <begin position="211"/>
        <end position="228"/>
    </location>
</feature>
<feature type="transmembrane region" description="Helical" evidence="12">
    <location>
        <begin position="80"/>
        <end position="100"/>
    </location>
</feature>
<feature type="transmembrane region" description="Helical" evidence="12">
    <location>
        <begin position="180"/>
        <end position="199"/>
    </location>
</feature>
<evidence type="ECO:0000313" key="14">
    <source>
        <dbReference type="Proteomes" id="UP001244341"/>
    </source>
</evidence>